<reference evidence="5 6" key="1">
    <citation type="submission" date="2020-10" db="EMBL/GenBank/DDBJ databases">
        <title>Draft genome of Ramlibacter aquaticus LMG 30558.</title>
        <authorList>
            <person name="Props R."/>
        </authorList>
    </citation>
    <scope>NUCLEOTIDE SEQUENCE [LARGE SCALE GENOMIC DNA]</scope>
    <source>
        <strain evidence="5 6">LMG 30558</strain>
    </source>
</reference>
<dbReference type="Gene3D" id="1.10.10.10">
    <property type="entry name" value="Winged helix-like DNA-binding domain superfamily/Winged helix DNA-binding domain"/>
    <property type="match status" value="1"/>
</dbReference>
<evidence type="ECO:0000256" key="1">
    <source>
        <dbReference type="ARBA" id="ARBA00023015"/>
    </source>
</evidence>
<dbReference type="SMART" id="SM00347">
    <property type="entry name" value="HTH_MARR"/>
    <property type="match status" value="1"/>
</dbReference>
<dbReference type="PROSITE" id="PS50995">
    <property type="entry name" value="HTH_MARR_2"/>
    <property type="match status" value="1"/>
</dbReference>
<evidence type="ECO:0000256" key="3">
    <source>
        <dbReference type="ARBA" id="ARBA00023163"/>
    </source>
</evidence>
<gene>
    <name evidence="5" type="ORF">IM725_04675</name>
</gene>
<dbReference type="InterPro" id="IPR000835">
    <property type="entry name" value="HTH_MarR-typ"/>
</dbReference>
<evidence type="ECO:0000313" key="6">
    <source>
        <dbReference type="Proteomes" id="UP000715965"/>
    </source>
</evidence>
<keyword evidence="1" id="KW-0805">Transcription regulation</keyword>
<protein>
    <submittedName>
        <fullName evidence="5">MarR family transcriptional regulator</fullName>
    </submittedName>
</protein>
<evidence type="ECO:0000313" key="5">
    <source>
        <dbReference type="EMBL" id="MBE7939867.1"/>
    </source>
</evidence>
<dbReference type="SUPFAM" id="SSF46785">
    <property type="entry name" value="Winged helix' DNA-binding domain"/>
    <property type="match status" value="1"/>
</dbReference>
<keyword evidence="6" id="KW-1185">Reference proteome</keyword>
<dbReference type="PRINTS" id="PR00598">
    <property type="entry name" value="HTHMARR"/>
</dbReference>
<dbReference type="PANTHER" id="PTHR33164">
    <property type="entry name" value="TRANSCRIPTIONAL REGULATOR, MARR FAMILY"/>
    <property type="match status" value="1"/>
</dbReference>
<accession>A0ABR9SBZ4</accession>
<dbReference type="InterPro" id="IPR036388">
    <property type="entry name" value="WH-like_DNA-bd_sf"/>
</dbReference>
<name>A0ABR9SBZ4_9BURK</name>
<dbReference type="Pfam" id="PF12802">
    <property type="entry name" value="MarR_2"/>
    <property type="match status" value="1"/>
</dbReference>
<dbReference type="InterPro" id="IPR036390">
    <property type="entry name" value="WH_DNA-bd_sf"/>
</dbReference>
<keyword evidence="3" id="KW-0804">Transcription</keyword>
<dbReference type="EMBL" id="JADDOJ010000012">
    <property type="protein sequence ID" value="MBE7939867.1"/>
    <property type="molecule type" value="Genomic_DNA"/>
</dbReference>
<comment type="caution">
    <text evidence="5">The sequence shown here is derived from an EMBL/GenBank/DDBJ whole genome shotgun (WGS) entry which is preliminary data.</text>
</comment>
<evidence type="ECO:0000256" key="2">
    <source>
        <dbReference type="ARBA" id="ARBA00023125"/>
    </source>
</evidence>
<keyword evidence="2" id="KW-0238">DNA-binding</keyword>
<sequence length="148" mass="16070">MKKPLTRRFGFLVNEVGRLYSQQFDRLARERLGLSQAQCRLLFALSAAGEPLPQSALAQRLGVTPMAIASLCDRMAAAGWVERQPCEGDRRVNLLALRPRAARALDGALKIGDELTREVLGGLDAASQAQLLDMLGSVRDRLTGEAAP</sequence>
<dbReference type="InterPro" id="IPR039422">
    <property type="entry name" value="MarR/SlyA-like"/>
</dbReference>
<evidence type="ECO:0000259" key="4">
    <source>
        <dbReference type="PROSITE" id="PS50995"/>
    </source>
</evidence>
<proteinExistence type="predicted"/>
<dbReference type="RefSeq" id="WP_193779413.1">
    <property type="nucleotide sequence ID" value="NZ_JADDOJ010000012.1"/>
</dbReference>
<organism evidence="5 6">
    <name type="scientific">Ramlibacter aquaticus</name>
    <dbReference type="NCBI Taxonomy" id="2780094"/>
    <lineage>
        <taxon>Bacteria</taxon>
        <taxon>Pseudomonadati</taxon>
        <taxon>Pseudomonadota</taxon>
        <taxon>Betaproteobacteria</taxon>
        <taxon>Burkholderiales</taxon>
        <taxon>Comamonadaceae</taxon>
        <taxon>Ramlibacter</taxon>
    </lineage>
</organism>
<feature type="domain" description="HTH marR-type" evidence="4">
    <location>
        <begin position="2"/>
        <end position="140"/>
    </location>
</feature>
<dbReference type="PANTHER" id="PTHR33164:SF64">
    <property type="entry name" value="TRANSCRIPTIONAL REGULATOR SLYA"/>
    <property type="match status" value="1"/>
</dbReference>
<dbReference type="Proteomes" id="UP000715965">
    <property type="component" value="Unassembled WGS sequence"/>
</dbReference>